<reference evidence="1" key="1">
    <citation type="submission" date="2022-04" db="EMBL/GenBank/DDBJ databases">
        <title>Genome of the entomopathogenic fungus Entomophthora muscae.</title>
        <authorList>
            <person name="Elya C."/>
            <person name="Lovett B.R."/>
            <person name="Lee E."/>
            <person name="Macias A.M."/>
            <person name="Hajek A.E."/>
            <person name="De Bivort B.L."/>
            <person name="Kasson M.T."/>
            <person name="De Fine Licht H.H."/>
            <person name="Stajich J.E."/>
        </authorList>
    </citation>
    <scope>NUCLEOTIDE SEQUENCE</scope>
    <source>
        <strain evidence="1">Berkeley</strain>
    </source>
</reference>
<gene>
    <name evidence="1" type="ORF">DSO57_1032816</name>
</gene>
<name>A0ACC2SPJ2_9FUNG</name>
<organism evidence="1 2">
    <name type="scientific">Entomophthora muscae</name>
    <dbReference type="NCBI Taxonomy" id="34485"/>
    <lineage>
        <taxon>Eukaryota</taxon>
        <taxon>Fungi</taxon>
        <taxon>Fungi incertae sedis</taxon>
        <taxon>Zoopagomycota</taxon>
        <taxon>Entomophthoromycotina</taxon>
        <taxon>Entomophthoromycetes</taxon>
        <taxon>Entomophthorales</taxon>
        <taxon>Entomophthoraceae</taxon>
        <taxon>Entomophthora</taxon>
    </lineage>
</organism>
<evidence type="ECO:0000313" key="1">
    <source>
        <dbReference type="EMBL" id="KAJ9064213.1"/>
    </source>
</evidence>
<dbReference type="EMBL" id="QTSX02004510">
    <property type="protein sequence ID" value="KAJ9064213.1"/>
    <property type="molecule type" value="Genomic_DNA"/>
</dbReference>
<sequence length="147" mass="16255">MPTFTQPDTARHPVLKAGQLISNRKHLVPIKLMKCLADCKEAGCTDIFPEVGNSYTEPKESLGEPRQLSTILEEDQGWQPTKELIGSAGLGQPVHNHTEGGFWDGFPGLKVSPSLQRLLQLYAEAYAFSYSWSGPKKQSQENAWGDV</sequence>
<keyword evidence="2" id="KW-1185">Reference proteome</keyword>
<accession>A0ACC2SPJ2</accession>
<evidence type="ECO:0000313" key="2">
    <source>
        <dbReference type="Proteomes" id="UP001165960"/>
    </source>
</evidence>
<protein>
    <submittedName>
        <fullName evidence="1">Uncharacterized protein</fullName>
    </submittedName>
</protein>
<proteinExistence type="predicted"/>
<dbReference type="Proteomes" id="UP001165960">
    <property type="component" value="Unassembled WGS sequence"/>
</dbReference>
<comment type="caution">
    <text evidence="1">The sequence shown here is derived from an EMBL/GenBank/DDBJ whole genome shotgun (WGS) entry which is preliminary data.</text>
</comment>